<evidence type="ECO:0000256" key="1">
    <source>
        <dbReference type="SAM" id="MobiDB-lite"/>
    </source>
</evidence>
<protein>
    <submittedName>
        <fullName evidence="2">Uncharacterized protein</fullName>
    </submittedName>
</protein>
<dbReference type="EMBL" id="GGEC01063411">
    <property type="protein sequence ID" value="MBX43895.1"/>
    <property type="molecule type" value="Transcribed_RNA"/>
</dbReference>
<feature type="region of interest" description="Disordered" evidence="1">
    <location>
        <begin position="1"/>
        <end position="21"/>
    </location>
</feature>
<sequence>MHDNSLKHYKSTNRLYIGSNN</sequence>
<organism evidence="2">
    <name type="scientific">Rhizophora mucronata</name>
    <name type="common">Asiatic mangrove</name>
    <dbReference type="NCBI Taxonomy" id="61149"/>
    <lineage>
        <taxon>Eukaryota</taxon>
        <taxon>Viridiplantae</taxon>
        <taxon>Streptophyta</taxon>
        <taxon>Embryophyta</taxon>
        <taxon>Tracheophyta</taxon>
        <taxon>Spermatophyta</taxon>
        <taxon>Magnoliopsida</taxon>
        <taxon>eudicotyledons</taxon>
        <taxon>Gunneridae</taxon>
        <taxon>Pentapetalae</taxon>
        <taxon>rosids</taxon>
        <taxon>fabids</taxon>
        <taxon>Malpighiales</taxon>
        <taxon>Rhizophoraceae</taxon>
        <taxon>Rhizophora</taxon>
    </lineage>
</organism>
<reference evidence="2" key="1">
    <citation type="submission" date="2018-02" db="EMBL/GenBank/DDBJ databases">
        <title>Rhizophora mucronata_Transcriptome.</title>
        <authorList>
            <person name="Meera S.P."/>
            <person name="Sreeshan A."/>
            <person name="Augustine A."/>
        </authorList>
    </citation>
    <scope>NUCLEOTIDE SEQUENCE</scope>
    <source>
        <tissue evidence="2">Leaf</tissue>
    </source>
</reference>
<feature type="compositionally biased region" description="Polar residues" evidence="1">
    <location>
        <begin position="12"/>
        <end position="21"/>
    </location>
</feature>
<dbReference type="AlphaFoldDB" id="A0A2P2NN60"/>
<proteinExistence type="predicted"/>
<accession>A0A2P2NN60</accession>
<evidence type="ECO:0000313" key="2">
    <source>
        <dbReference type="EMBL" id="MBX43895.1"/>
    </source>
</evidence>
<name>A0A2P2NN60_RHIMU</name>